<sequence length="28" mass="3347">MLDTVLFKSWCCLKGLVRVNLHQIPRYL</sequence>
<dbReference type="AlphaFoldDB" id="A0A0E9RGT4"/>
<organism evidence="1">
    <name type="scientific">Anguilla anguilla</name>
    <name type="common">European freshwater eel</name>
    <name type="synonym">Muraena anguilla</name>
    <dbReference type="NCBI Taxonomy" id="7936"/>
    <lineage>
        <taxon>Eukaryota</taxon>
        <taxon>Metazoa</taxon>
        <taxon>Chordata</taxon>
        <taxon>Craniata</taxon>
        <taxon>Vertebrata</taxon>
        <taxon>Euteleostomi</taxon>
        <taxon>Actinopterygii</taxon>
        <taxon>Neopterygii</taxon>
        <taxon>Teleostei</taxon>
        <taxon>Anguilliformes</taxon>
        <taxon>Anguillidae</taxon>
        <taxon>Anguilla</taxon>
    </lineage>
</organism>
<accession>A0A0E9RGT4</accession>
<proteinExistence type="predicted"/>
<reference evidence="1" key="1">
    <citation type="submission" date="2014-11" db="EMBL/GenBank/DDBJ databases">
        <authorList>
            <person name="Amaro Gonzalez C."/>
        </authorList>
    </citation>
    <scope>NUCLEOTIDE SEQUENCE</scope>
</reference>
<evidence type="ECO:0000313" key="1">
    <source>
        <dbReference type="EMBL" id="JAH28284.1"/>
    </source>
</evidence>
<protein>
    <submittedName>
        <fullName evidence="1">Uncharacterized protein</fullName>
    </submittedName>
</protein>
<reference evidence="1" key="2">
    <citation type="journal article" date="2015" name="Fish Shellfish Immunol.">
        <title>Early steps in the European eel (Anguilla anguilla)-Vibrio vulnificus interaction in the gills: Role of the RtxA13 toxin.</title>
        <authorList>
            <person name="Callol A."/>
            <person name="Pajuelo D."/>
            <person name="Ebbesson L."/>
            <person name="Teles M."/>
            <person name="MacKenzie S."/>
            <person name="Amaro C."/>
        </authorList>
    </citation>
    <scope>NUCLEOTIDE SEQUENCE</scope>
</reference>
<name>A0A0E9RGT4_ANGAN</name>
<dbReference type="EMBL" id="GBXM01080293">
    <property type="protein sequence ID" value="JAH28284.1"/>
    <property type="molecule type" value="Transcribed_RNA"/>
</dbReference>